<evidence type="ECO:0000259" key="2">
    <source>
        <dbReference type="Pfam" id="PF00535"/>
    </source>
</evidence>
<dbReference type="Gene3D" id="3.90.550.10">
    <property type="entry name" value="Spore Coat Polysaccharide Biosynthesis Protein SpsA, Chain A"/>
    <property type="match status" value="1"/>
</dbReference>
<sequence length="375" mass="41900">MSKVLTFSRSRRRPFIVNEEQLLGVAAWHGSRRMNGDLAAMHAGSARLDHGGMPELLASVIVPAMASPEMLNRCLASLALQEFDCPRFEVIVVDMRADEATREVIERWRVHTALTGPHIISLPSPAHEGLAAARNRGWRVARGAIVAFIDEDAVARSDWLAHGLQAFRGNVQAAWGRLATARHEPEPRGDGDGEAGDVIPSNFFCRRHVLNEIDGFDERFSLGWRESADFYFRLLQSEARVAQAPQALISRTPLNRAISSELADLRKMQYDALLFKKHPDFFRQKLGASVPWHFYLIVAMLGVFAASLWLHAYDAMAMSATVWTIMTTRLCLRRIAAQSAAHRDSGRVILTSLLMPPVAVFWRIVGALRFRSALL</sequence>
<accession>A0A239DUJ4</accession>
<dbReference type="Proteomes" id="UP000198284">
    <property type="component" value="Unassembled WGS sequence"/>
</dbReference>
<dbReference type="InterPro" id="IPR029044">
    <property type="entry name" value="Nucleotide-diphossugar_trans"/>
</dbReference>
<dbReference type="PANTHER" id="PTHR43685:SF2">
    <property type="entry name" value="GLYCOSYLTRANSFERASE 2-LIKE DOMAIN-CONTAINING PROTEIN"/>
    <property type="match status" value="1"/>
</dbReference>
<keyword evidence="1" id="KW-0472">Membrane</keyword>
<organism evidence="3 4">
    <name type="scientific">Noviherbaspirillum humi</name>
    <dbReference type="NCBI Taxonomy" id="1688639"/>
    <lineage>
        <taxon>Bacteria</taxon>
        <taxon>Pseudomonadati</taxon>
        <taxon>Pseudomonadota</taxon>
        <taxon>Betaproteobacteria</taxon>
        <taxon>Burkholderiales</taxon>
        <taxon>Oxalobacteraceae</taxon>
        <taxon>Noviherbaspirillum</taxon>
    </lineage>
</organism>
<dbReference type="Pfam" id="PF00535">
    <property type="entry name" value="Glycos_transf_2"/>
    <property type="match status" value="1"/>
</dbReference>
<dbReference type="PANTHER" id="PTHR43685">
    <property type="entry name" value="GLYCOSYLTRANSFERASE"/>
    <property type="match status" value="1"/>
</dbReference>
<dbReference type="AlphaFoldDB" id="A0A239DUJ4"/>
<keyword evidence="1" id="KW-0812">Transmembrane</keyword>
<protein>
    <recommendedName>
        <fullName evidence="2">Glycosyltransferase 2-like domain-containing protein</fullName>
    </recommendedName>
</protein>
<dbReference type="EMBL" id="FZOT01000002">
    <property type="protein sequence ID" value="SNS35422.1"/>
    <property type="molecule type" value="Genomic_DNA"/>
</dbReference>
<evidence type="ECO:0000313" key="3">
    <source>
        <dbReference type="EMBL" id="SNS35422.1"/>
    </source>
</evidence>
<keyword evidence="4" id="KW-1185">Reference proteome</keyword>
<evidence type="ECO:0000256" key="1">
    <source>
        <dbReference type="SAM" id="Phobius"/>
    </source>
</evidence>
<dbReference type="InterPro" id="IPR001173">
    <property type="entry name" value="Glyco_trans_2-like"/>
</dbReference>
<dbReference type="InterPro" id="IPR050834">
    <property type="entry name" value="Glycosyltransf_2"/>
</dbReference>
<feature type="domain" description="Glycosyltransferase 2-like" evidence="2">
    <location>
        <begin position="59"/>
        <end position="194"/>
    </location>
</feature>
<feature type="transmembrane region" description="Helical" evidence="1">
    <location>
        <begin position="292"/>
        <end position="310"/>
    </location>
</feature>
<reference evidence="3 4" key="1">
    <citation type="submission" date="2017-06" db="EMBL/GenBank/DDBJ databases">
        <authorList>
            <person name="Kim H.J."/>
            <person name="Triplett B.A."/>
        </authorList>
    </citation>
    <scope>NUCLEOTIDE SEQUENCE [LARGE SCALE GENOMIC DNA]</scope>
    <source>
        <strain evidence="3 4">U15</strain>
    </source>
</reference>
<gene>
    <name evidence="3" type="ORF">SAMN06265795_102346</name>
</gene>
<dbReference type="RefSeq" id="WP_176442322.1">
    <property type="nucleotide sequence ID" value="NZ_FZOT01000002.1"/>
</dbReference>
<evidence type="ECO:0000313" key="4">
    <source>
        <dbReference type="Proteomes" id="UP000198284"/>
    </source>
</evidence>
<name>A0A239DUJ4_9BURK</name>
<proteinExistence type="predicted"/>
<dbReference type="SUPFAM" id="SSF53448">
    <property type="entry name" value="Nucleotide-diphospho-sugar transferases"/>
    <property type="match status" value="1"/>
</dbReference>
<keyword evidence="1" id="KW-1133">Transmembrane helix</keyword>